<dbReference type="EMBL" id="CACVAX010000013">
    <property type="protein sequence ID" value="CAA6806023.1"/>
    <property type="molecule type" value="Genomic_DNA"/>
</dbReference>
<protein>
    <recommendedName>
        <fullName evidence="5">Outer membrane porin, OprD family</fullName>
    </recommendedName>
</protein>
<evidence type="ECO:0000256" key="2">
    <source>
        <dbReference type="ARBA" id="ARBA00022448"/>
    </source>
</evidence>
<sequence length="482" mass="55606">MMRLFFMMTILMSMSWAREQTKRILNANSTLTVLEVPKEVESLSEAISKGEFYGRLRFNSFSFDWDEEIEGKTGNHQTLGVGGSVHYKSAYLNGVGFTARLYTSQNPWHMDKTNLSYYKVGKGVLNRHDVATKNRYGMTNLAVAYLEIKNEKNAVKIGRQIVESYLTKSNDIKMIPNTFEGITWASKAINGHKLWTGYLVKQKLRDHNNFHHLFAYDDGAGEYDKWRENDDTAMHRGITLSKLNEKGIEDRLMFMEFSNAKNNDFNYIASYTLVPELFSTFGTDLTYKYKTKNGYLLSPSIRYMHQFDHGAGVMGGANLKINNVAYNNKNSVETDLYGVRLDVGKNRWRIRSGISKIADKADIISPWRSFPTNGYGYTLLQYNWYANTTSYVLQGDYDFKEQNLHAQMRFGIQDFDDDKSGVQADSNVLQLDLIKKFEDYKNLYTKLRMVRVLGDENTIALDGTKKLNPSYTDIRFEVNYLF</sequence>
<accession>A0A6S6SCH2</accession>
<organism evidence="4">
    <name type="scientific">uncultured Sulfurovum sp</name>
    <dbReference type="NCBI Taxonomy" id="269237"/>
    <lineage>
        <taxon>Bacteria</taxon>
        <taxon>Pseudomonadati</taxon>
        <taxon>Campylobacterota</taxon>
        <taxon>Epsilonproteobacteria</taxon>
        <taxon>Campylobacterales</taxon>
        <taxon>Sulfurovaceae</taxon>
        <taxon>Sulfurovum</taxon>
        <taxon>environmental samples</taxon>
    </lineage>
</organism>
<keyword evidence="2" id="KW-0813">Transport</keyword>
<dbReference type="AlphaFoldDB" id="A0A6S6SCH2"/>
<dbReference type="InterPro" id="IPR023614">
    <property type="entry name" value="Porin_dom_sf"/>
</dbReference>
<dbReference type="InterPro" id="IPR005318">
    <property type="entry name" value="OM_porin_bac"/>
</dbReference>
<dbReference type="GO" id="GO:0016020">
    <property type="term" value="C:membrane"/>
    <property type="evidence" value="ECO:0007669"/>
    <property type="project" value="InterPro"/>
</dbReference>
<proteinExistence type="inferred from homology"/>
<evidence type="ECO:0000256" key="3">
    <source>
        <dbReference type="ARBA" id="ARBA00022729"/>
    </source>
</evidence>
<dbReference type="Pfam" id="PF03573">
    <property type="entry name" value="OprD"/>
    <property type="match status" value="1"/>
</dbReference>
<comment type="similarity">
    <text evidence="1">Belongs to the outer membrane porin (Opr) (TC 1.B.25) family.</text>
</comment>
<evidence type="ECO:0008006" key="5">
    <source>
        <dbReference type="Google" id="ProtNLM"/>
    </source>
</evidence>
<evidence type="ECO:0000256" key="1">
    <source>
        <dbReference type="ARBA" id="ARBA00009075"/>
    </source>
</evidence>
<name>A0A6S6SCH2_9BACT</name>
<evidence type="ECO:0000313" key="4">
    <source>
        <dbReference type="EMBL" id="CAA6806023.1"/>
    </source>
</evidence>
<reference evidence="4" key="1">
    <citation type="submission" date="2020-01" db="EMBL/GenBank/DDBJ databases">
        <authorList>
            <person name="Meier V. D."/>
            <person name="Meier V D."/>
        </authorList>
    </citation>
    <scope>NUCLEOTIDE SEQUENCE</scope>
    <source>
        <strain evidence="4">HLG_WM_MAG_04</strain>
    </source>
</reference>
<dbReference type="Gene3D" id="2.40.160.10">
    <property type="entry name" value="Porin"/>
    <property type="match status" value="1"/>
</dbReference>
<gene>
    <name evidence="4" type="ORF">HELGO_WM3147</name>
</gene>
<keyword evidence="3" id="KW-0732">Signal</keyword>